<reference evidence="2 3" key="1">
    <citation type="submission" date="2019-12" db="EMBL/GenBank/DDBJ databases">
        <authorList>
            <person name="Alioto T."/>
            <person name="Alioto T."/>
            <person name="Gomez Garrido J."/>
        </authorList>
    </citation>
    <scope>NUCLEOTIDE SEQUENCE [LARGE SCALE GENOMIC DNA]</scope>
</reference>
<keyword evidence="3" id="KW-1185">Reference proteome</keyword>
<evidence type="ECO:0000256" key="1">
    <source>
        <dbReference type="SAM" id="SignalP"/>
    </source>
</evidence>
<dbReference type="Gramene" id="OE9A047011T1">
    <property type="protein sequence ID" value="OE9A047011C1"/>
    <property type="gene ID" value="OE9A047011"/>
</dbReference>
<comment type="caution">
    <text evidence="2">The sequence shown here is derived from an EMBL/GenBank/DDBJ whole genome shotgun (WGS) entry which is preliminary data.</text>
</comment>
<sequence length="87" mass="9627">MGMGKDFAYFCFLLLLMLSLLENSWGNADDKGKIVRGKTVYGNSAINAANDFSTGSKGNSADLKDENEFFDAEKRKVYTGPNPLHNR</sequence>
<evidence type="ECO:0000313" key="3">
    <source>
        <dbReference type="Proteomes" id="UP000594638"/>
    </source>
</evidence>
<accession>A0A8S0UE68</accession>
<dbReference type="Proteomes" id="UP000594638">
    <property type="component" value="Unassembled WGS sequence"/>
</dbReference>
<evidence type="ECO:0000313" key="2">
    <source>
        <dbReference type="EMBL" id="CAA3015410.1"/>
    </source>
</evidence>
<dbReference type="InterPro" id="IPR033249">
    <property type="entry name" value="CLE_plant"/>
</dbReference>
<dbReference type="PANTHER" id="PTHR34545:SF8">
    <property type="entry name" value="CLAVATA3_ESR (CLE)-RELATED PROTEIN 21"/>
    <property type="match status" value="1"/>
</dbReference>
<feature type="chain" id="PRO_5035794228" evidence="1">
    <location>
        <begin position="27"/>
        <end position="87"/>
    </location>
</feature>
<dbReference type="AlphaFoldDB" id="A0A8S0UE68"/>
<name>A0A8S0UE68_OLEEU</name>
<keyword evidence="1" id="KW-0732">Signal</keyword>
<dbReference type="PANTHER" id="PTHR34545">
    <property type="entry name" value="CLAVATA3/ESR (CLE)-RELATED PROTEIN 22"/>
    <property type="match status" value="1"/>
</dbReference>
<protein>
    <submittedName>
        <fullName evidence="2">Uncharacterized protein</fullName>
    </submittedName>
</protein>
<dbReference type="EMBL" id="CACTIH010007549">
    <property type="protein sequence ID" value="CAA3015410.1"/>
    <property type="molecule type" value="Genomic_DNA"/>
</dbReference>
<proteinExistence type="predicted"/>
<dbReference type="OrthoDB" id="1405557at2759"/>
<feature type="signal peptide" evidence="1">
    <location>
        <begin position="1"/>
        <end position="26"/>
    </location>
</feature>
<gene>
    <name evidence="2" type="ORF">OLEA9_A047011</name>
</gene>
<dbReference type="GO" id="GO:0048731">
    <property type="term" value="P:system development"/>
    <property type="evidence" value="ECO:0007669"/>
    <property type="project" value="InterPro"/>
</dbReference>
<organism evidence="2 3">
    <name type="scientific">Olea europaea subsp. europaea</name>
    <dbReference type="NCBI Taxonomy" id="158383"/>
    <lineage>
        <taxon>Eukaryota</taxon>
        <taxon>Viridiplantae</taxon>
        <taxon>Streptophyta</taxon>
        <taxon>Embryophyta</taxon>
        <taxon>Tracheophyta</taxon>
        <taxon>Spermatophyta</taxon>
        <taxon>Magnoliopsida</taxon>
        <taxon>eudicotyledons</taxon>
        <taxon>Gunneridae</taxon>
        <taxon>Pentapetalae</taxon>
        <taxon>asterids</taxon>
        <taxon>lamiids</taxon>
        <taxon>Lamiales</taxon>
        <taxon>Oleaceae</taxon>
        <taxon>Oleeae</taxon>
        <taxon>Olea</taxon>
    </lineage>
</organism>